<feature type="region of interest" description="Disordered" evidence="1">
    <location>
        <begin position="22"/>
        <end position="41"/>
    </location>
</feature>
<evidence type="ECO:0000256" key="1">
    <source>
        <dbReference type="SAM" id="MobiDB-lite"/>
    </source>
</evidence>
<comment type="caution">
    <text evidence="2">The sequence shown here is derived from an EMBL/GenBank/DDBJ whole genome shotgun (WGS) entry which is preliminary data.</text>
</comment>
<evidence type="ECO:0000313" key="3">
    <source>
        <dbReference type="Proteomes" id="UP000004956"/>
    </source>
</evidence>
<dbReference type="HOGENOM" id="CLU_3277674_0_0_4"/>
<sequence>MTAPAGTRKRLLECGRGVPGRASVAFTDVPRSRGRPPSGSA</sequence>
<dbReference type="Proteomes" id="UP000004956">
    <property type="component" value="Unassembled WGS sequence"/>
</dbReference>
<accession>H3KCP4</accession>
<evidence type="ECO:0000313" key="2">
    <source>
        <dbReference type="EMBL" id="EHY32107.1"/>
    </source>
</evidence>
<proteinExistence type="predicted"/>
<dbReference type="STRING" id="762967.HMPREF9440_00497"/>
<dbReference type="EMBL" id="AFBQ01000058">
    <property type="protein sequence ID" value="EHY32107.1"/>
    <property type="molecule type" value="Genomic_DNA"/>
</dbReference>
<reference evidence="2 3" key="1">
    <citation type="submission" date="2011-11" db="EMBL/GenBank/DDBJ databases">
        <authorList>
            <person name="Weinstock G."/>
            <person name="Sodergren E."/>
            <person name="Clifton S."/>
            <person name="Fulton L."/>
            <person name="Fulton B."/>
            <person name="Courtney L."/>
            <person name="Fronick C."/>
            <person name="Harrison M."/>
            <person name="Strong C."/>
            <person name="Farmer C."/>
            <person name="Delahaunty K."/>
            <person name="Markovic C."/>
            <person name="Hall O."/>
            <person name="Minx P."/>
            <person name="Tomlinson C."/>
            <person name="Mitreva M."/>
            <person name="Hou S."/>
            <person name="Chen J."/>
            <person name="Wollam A."/>
            <person name="Pepin K.H."/>
            <person name="Johnson M."/>
            <person name="Bhonagiri V."/>
            <person name="Zhang X."/>
            <person name="Suruliraj S."/>
            <person name="Warren W."/>
            <person name="Chinwalla A."/>
            <person name="Mardis E.R."/>
            <person name="Wilson R.K."/>
        </authorList>
    </citation>
    <scope>NUCLEOTIDE SEQUENCE [LARGE SCALE GENOMIC DNA]</scope>
    <source>
        <strain evidence="2 3">YIT 11816</strain>
    </source>
</reference>
<keyword evidence="3" id="KW-1185">Reference proteome</keyword>
<name>H3KCP4_9BURK</name>
<gene>
    <name evidence="2" type="ORF">HMPREF9440_00497</name>
</gene>
<protein>
    <submittedName>
        <fullName evidence="2">Uncharacterized protein</fullName>
    </submittedName>
</protein>
<dbReference type="AlphaFoldDB" id="H3KCP4"/>
<organism evidence="2 3">
    <name type="scientific">Sutterella parvirubra YIT 11816</name>
    <dbReference type="NCBI Taxonomy" id="762967"/>
    <lineage>
        <taxon>Bacteria</taxon>
        <taxon>Pseudomonadati</taxon>
        <taxon>Pseudomonadota</taxon>
        <taxon>Betaproteobacteria</taxon>
        <taxon>Burkholderiales</taxon>
        <taxon>Sutterellaceae</taxon>
        <taxon>Sutterella</taxon>
    </lineage>
</organism>